<keyword evidence="4" id="KW-1185">Reference proteome</keyword>
<feature type="transmembrane region" description="Helical" evidence="1">
    <location>
        <begin position="6"/>
        <end position="23"/>
    </location>
</feature>
<feature type="transmembrane region" description="Helical" evidence="1">
    <location>
        <begin position="35"/>
        <end position="59"/>
    </location>
</feature>
<organism evidence="3 4">
    <name type="scientific">Aeromicrobium wangtongii</name>
    <dbReference type="NCBI Taxonomy" id="2969247"/>
    <lineage>
        <taxon>Bacteria</taxon>
        <taxon>Bacillati</taxon>
        <taxon>Actinomycetota</taxon>
        <taxon>Actinomycetes</taxon>
        <taxon>Propionibacteriales</taxon>
        <taxon>Nocardioidaceae</taxon>
        <taxon>Aeromicrobium</taxon>
    </lineage>
</organism>
<feature type="domain" description="Band 7" evidence="2">
    <location>
        <begin position="65"/>
        <end position="257"/>
    </location>
</feature>
<dbReference type="Proteomes" id="UP001316184">
    <property type="component" value="Chromosome"/>
</dbReference>
<dbReference type="RefSeq" id="WP_232399176.1">
    <property type="nucleotide sequence ID" value="NZ_CP102173.1"/>
</dbReference>
<reference evidence="3 4" key="1">
    <citation type="submission" date="2022-08" db="EMBL/GenBank/DDBJ databases">
        <title>novel species in genus Aeromicrobium.</title>
        <authorList>
            <person name="Ye L."/>
        </authorList>
    </citation>
    <scope>NUCLEOTIDE SEQUENCE [LARGE SCALE GENOMIC DNA]</scope>
    <source>
        <strain evidence="4">zg-Y1379</strain>
    </source>
</reference>
<dbReference type="PANTHER" id="PTHR42911:SF2">
    <property type="entry name" value="PROHIBITIN FAMILY PROTEIN"/>
    <property type="match status" value="1"/>
</dbReference>
<accession>A0ABY5MAH4</accession>
<dbReference type="Pfam" id="PF01145">
    <property type="entry name" value="Band_7"/>
    <property type="match status" value="1"/>
</dbReference>
<dbReference type="EMBL" id="CP102173">
    <property type="protein sequence ID" value="UUP15124.1"/>
    <property type="molecule type" value="Genomic_DNA"/>
</dbReference>
<evidence type="ECO:0000259" key="2">
    <source>
        <dbReference type="Pfam" id="PF01145"/>
    </source>
</evidence>
<dbReference type="InterPro" id="IPR001107">
    <property type="entry name" value="Band_7"/>
</dbReference>
<name>A0ABY5MAH4_9ACTN</name>
<evidence type="ECO:0000256" key="1">
    <source>
        <dbReference type="SAM" id="Phobius"/>
    </source>
</evidence>
<keyword evidence="1" id="KW-0472">Membrane</keyword>
<dbReference type="PANTHER" id="PTHR42911">
    <property type="entry name" value="MODULATOR OF FTSH PROTEASE HFLC"/>
    <property type="match status" value="1"/>
</dbReference>
<sequence>MPVSLSSAIFFLVVAAAITAGWIGRRRSTAPRNAAGALVTRWTGFGAAAAGLLGVILLATSCVTQVTTKNVGVVTSFGRPVGALGNGLHLKAPWHKVTEFDAAVQTDSHKGSGGDADSTCTDIRIGNQSVACVDNSVRWRIVQDSADDLYRDYREFDNVRDSLVTRELDAALNEVFADYDPLAGVDTNGASTAPSLDQLSEEVTTRLRDKVGDQVEVLSVIIPLVSFDKTTQDKINDYQAELANTRIARQKQQTADAQAEANRKLSGSVSKDPNVLVSRCFDILADMVNSKEPVPAGFTCWPGGGTGVVLPSAGAAASADTQ</sequence>
<gene>
    <name evidence="3" type="ORF">NQV15_07385</name>
</gene>
<keyword evidence="1" id="KW-1133">Transmembrane helix</keyword>
<evidence type="ECO:0000313" key="3">
    <source>
        <dbReference type="EMBL" id="UUP15124.1"/>
    </source>
</evidence>
<evidence type="ECO:0000313" key="4">
    <source>
        <dbReference type="Proteomes" id="UP001316184"/>
    </source>
</evidence>
<protein>
    <submittedName>
        <fullName evidence="3">SPFH domain-containing protein</fullName>
    </submittedName>
</protein>
<proteinExistence type="predicted"/>
<keyword evidence="1" id="KW-0812">Transmembrane</keyword>